<dbReference type="Gramene" id="PGSC0003DMT400089078">
    <property type="protein sequence ID" value="PGSC0003DMT400089078"/>
    <property type="gene ID" value="PGSC0003DMG400038649"/>
</dbReference>
<evidence type="ECO:0000256" key="1">
    <source>
        <dbReference type="SAM" id="MobiDB-lite"/>
    </source>
</evidence>
<dbReference type="InParanoid" id="M1DHE1"/>
<accession>M1DHE1</accession>
<dbReference type="AlphaFoldDB" id="M1DHE1"/>
<protein>
    <submittedName>
        <fullName evidence="2">Uncharacterized protein</fullName>
    </submittedName>
</protein>
<dbReference type="EnsemblPlants" id="PGSC0003DMT400089078">
    <property type="protein sequence ID" value="PGSC0003DMT400089078"/>
    <property type="gene ID" value="PGSC0003DMG400038649"/>
</dbReference>
<name>M1DHE1_SOLTU</name>
<feature type="region of interest" description="Disordered" evidence="1">
    <location>
        <begin position="1"/>
        <end position="86"/>
    </location>
</feature>
<reference evidence="2" key="2">
    <citation type="submission" date="2015-06" db="UniProtKB">
        <authorList>
            <consortium name="EnsemblPlants"/>
        </authorList>
    </citation>
    <scope>IDENTIFICATION</scope>
    <source>
        <strain evidence="2">DM1-3 516 R44</strain>
    </source>
</reference>
<keyword evidence="3" id="KW-1185">Reference proteome</keyword>
<evidence type="ECO:0000313" key="2">
    <source>
        <dbReference type="EnsemblPlants" id="PGSC0003DMT400089078"/>
    </source>
</evidence>
<dbReference type="PaxDb" id="4113-PGSC0003DMT400089078"/>
<dbReference type="Proteomes" id="UP000011115">
    <property type="component" value="Unassembled WGS sequence"/>
</dbReference>
<feature type="compositionally biased region" description="Basic and acidic residues" evidence="1">
    <location>
        <begin position="23"/>
        <end position="38"/>
    </location>
</feature>
<sequence length="86" mass="10039">MKSSVYPTPKRDVLTFQGIWSEEQSKDTNRQKGTKQTEEVENNEPNDHQEHLTNHRVAIQFAKSSDVPALREEKESMTEKWQSLSH</sequence>
<dbReference type="HOGENOM" id="CLU_2502332_0_0_1"/>
<proteinExistence type="predicted"/>
<feature type="compositionally biased region" description="Basic and acidic residues" evidence="1">
    <location>
        <begin position="69"/>
        <end position="78"/>
    </location>
</feature>
<organism evidence="2 3">
    <name type="scientific">Solanum tuberosum</name>
    <name type="common">Potato</name>
    <dbReference type="NCBI Taxonomy" id="4113"/>
    <lineage>
        <taxon>Eukaryota</taxon>
        <taxon>Viridiplantae</taxon>
        <taxon>Streptophyta</taxon>
        <taxon>Embryophyta</taxon>
        <taxon>Tracheophyta</taxon>
        <taxon>Spermatophyta</taxon>
        <taxon>Magnoliopsida</taxon>
        <taxon>eudicotyledons</taxon>
        <taxon>Gunneridae</taxon>
        <taxon>Pentapetalae</taxon>
        <taxon>asterids</taxon>
        <taxon>lamiids</taxon>
        <taxon>Solanales</taxon>
        <taxon>Solanaceae</taxon>
        <taxon>Solanoideae</taxon>
        <taxon>Solaneae</taxon>
        <taxon>Solanum</taxon>
    </lineage>
</organism>
<reference evidence="3" key="1">
    <citation type="journal article" date="2011" name="Nature">
        <title>Genome sequence and analysis of the tuber crop potato.</title>
        <authorList>
            <consortium name="The Potato Genome Sequencing Consortium"/>
        </authorList>
    </citation>
    <scope>NUCLEOTIDE SEQUENCE [LARGE SCALE GENOMIC DNA]</scope>
    <source>
        <strain evidence="3">cv. DM1-3 516 R44</strain>
    </source>
</reference>
<evidence type="ECO:0000313" key="3">
    <source>
        <dbReference type="Proteomes" id="UP000011115"/>
    </source>
</evidence>